<feature type="compositionally biased region" description="Basic residues" evidence="1">
    <location>
        <begin position="755"/>
        <end position="764"/>
    </location>
</feature>
<feature type="region of interest" description="Disordered" evidence="1">
    <location>
        <begin position="419"/>
        <end position="445"/>
    </location>
</feature>
<accession>A0A2S5BG53</accession>
<feature type="region of interest" description="Disordered" evidence="1">
    <location>
        <begin position="519"/>
        <end position="600"/>
    </location>
</feature>
<proteinExistence type="predicted"/>
<protein>
    <recommendedName>
        <fullName evidence="5">CUE domain-containing protein</fullName>
    </recommendedName>
</protein>
<feature type="compositionally biased region" description="Basic and acidic residues" evidence="1">
    <location>
        <begin position="648"/>
        <end position="666"/>
    </location>
</feature>
<evidence type="ECO:0000256" key="2">
    <source>
        <dbReference type="SAM" id="SignalP"/>
    </source>
</evidence>
<feature type="compositionally biased region" description="Gly residues" evidence="1">
    <location>
        <begin position="702"/>
        <end position="737"/>
    </location>
</feature>
<feature type="chain" id="PRO_5015561251" description="CUE domain-containing protein" evidence="2">
    <location>
        <begin position="24"/>
        <end position="773"/>
    </location>
</feature>
<dbReference type="STRING" id="741276.A0A2S5BG53"/>
<dbReference type="EMBL" id="PJQD01000012">
    <property type="protein sequence ID" value="POY75756.1"/>
    <property type="molecule type" value="Genomic_DNA"/>
</dbReference>
<keyword evidence="2" id="KW-0732">Signal</keyword>
<reference evidence="3 4" key="1">
    <citation type="journal article" date="2018" name="Front. Microbiol.">
        <title>Prospects for Fungal Bioremediation of Acidic Radioactive Waste Sites: Characterization and Genome Sequence of Rhodotorula taiwanensis MD1149.</title>
        <authorList>
            <person name="Tkavc R."/>
            <person name="Matrosova V.Y."/>
            <person name="Grichenko O.E."/>
            <person name="Gostincar C."/>
            <person name="Volpe R.P."/>
            <person name="Klimenkova P."/>
            <person name="Gaidamakova E.K."/>
            <person name="Zhou C.E."/>
            <person name="Stewart B.J."/>
            <person name="Lyman M.G."/>
            <person name="Malfatti S.A."/>
            <person name="Rubinfeld B."/>
            <person name="Courtot M."/>
            <person name="Singh J."/>
            <person name="Dalgard C.L."/>
            <person name="Hamilton T."/>
            <person name="Frey K.G."/>
            <person name="Gunde-Cimerman N."/>
            <person name="Dugan L."/>
            <person name="Daly M.J."/>
        </authorList>
    </citation>
    <scope>NUCLEOTIDE SEQUENCE [LARGE SCALE GENOMIC DNA]</scope>
    <source>
        <strain evidence="3 4">MD1149</strain>
    </source>
</reference>
<feature type="compositionally biased region" description="Low complexity" evidence="1">
    <location>
        <begin position="485"/>
        <end position="495"/>
    </location>
</feature>
<evidence type="ECO:0000256" key="1">
    <source>
        <dbReference type="SAM" id="MobiDB-lite"/>
    </source>
</evidence>
<feature type="compositionally biased region" description="Low complexity" evidence="1">
    <location>
        <begin position="582"/>
        <end position="591"/>
    </location>
</feature>
<sequence>MDDHQQRVHFLVALLQVPAGALAQWVADSDSAVSTTLTRLLATSLEPDPNPLQHDCLRPLLHAVIARLVAHPKSNIPVPLLALYSHAFLESNYTLVTRNVIPDALASSPKLAQELRATCGPALLEALRLGGGGDGDLLRSHVVLSLIRATAHAGPLGPIVQQLVQTLNEAYPPLVSPAAGTDHPGLRRLRLAVLETAHDLVRVAASGATVPAVEALEPVLSHLLVASTPSSTTTTTTMLARDLVSMYEPLGAELAEAVQGAVGPVARNVKDQIARLERPPAAAASSSSNEKEEEAEWLADLRASALGGAADPAVGTAREREESVTAADRREKNTRDGADPARILSKADTEADLAQAVASLLDLFPSESPQFLRACLIDPSFALNAGPSGETANLQLTTERVVEALLGEAQLPERLHRIRIGQADDDDDDSDDDAATGGGRGADVVEQEVESAAATSVTAAEVTERRNVYDDDKYFQRGTLLGPAASRARSANASRAGGGGGGNRLELDARLKASIIALAERESSDDEDDDDDDARYYDDHLGGEEEEAAGTATPRIKIGAAGEEPDENEQEVEADGGGRGGQQQQQQPRGPSASSPYDPATVLVLEQAYLRSPAVFARDSATRRGKARKDLRDRTRLGDEQIEGWKIMLEREPKKLQKLQDKHTDLAARANRPTQTASADASSRNASPARAAGQHQTPPHLNGGGGGGGGNRGGASSGRGSGRGGGQGGGGGNGHGQGQQQQKRSDNGRREHDRAKRGRDRKLARMGAGPPPA</sequence>
<feature type="region of interest" description="Disordered" evidence="1">
    <location>
        <begin position="277"/>
        <end position="296"/>
    </location>
</feature>
<feature type="signal peptide" evidence="2">
    <location>
        <begin position="1"/>
        <end position="23"/>
    </location>
</feature>
<organism evidence="3 4">
    <name type="scientific">Rhodotorula taiwanensis</name>
    <dbReference type="NCBI Taxonomy" id="741276"/>
    <lineage>
        <taxon>Eukaryota</taxon>
        <taxon>Fungi</taxon>
        <taxon>Dikarya</taxon>
        <taxon>Basidiomycota</taxon>
        <taxon>Pucciniomycotina</taxon>
        <taxon>Microbotryomycetes</taxon>
        <taxon>Sporidiobolales</taxon>
        <taxon>Sporidiobolaceae</taxon>
        <taxon>Rhodotorula</taxon>
    </lineage>
</organism>
<keyword evidence="4" id="KW-1185">Reference proteome</keyword>
<gene>
    <name evidence="3" type="ORF">BMF94_1166</name>
</gene>
<feature type="compositionally biased region" description="Basic and acidic residues" evidence="1">
    <location>
        <begin position="628"/>
        <end position="639"/>
    </location>
</feature>
<feature type="compositionally biased region" description="Low complexity" evidence="1">
    <location>
        <begin position="677"/>
        <end position="692"/>
    </location>
</feature>
<evidence type="ECO:0000313" key="3">
    <source>
        <dbReference type="EMBL" id="POY75756.1"/>
    </source>
</evidence>
<feature type="compositionally biased region" description="Acidic residues" evidence="1">
    <location>
        <begin position="523"/>
        <end position="533"/>
    </location>
</feature>
<feature type="compositionally biased region" description="Acidic residues" evidence="1">
    <location>
        <begin position="423"/>
        <end position="434"/>
    </location>
</feature>
<feature type="compositionally biased region" description="Basic and acidic residues" evidence="1">
    <location>
        <begin position="743"/>
        <end position="754"/>
    </location>
</feature>
<feature type="compositionally biased region" description="Acidic residues" evidence="1">
    <location>
        <begin position="563"/>
        <end position="574"/>
    </location>
</feature>
<dbReference type="Proteomes" id="UP000237144">
    <property type="component" value="Unassembled WGS sequence"/>
</dbReference>
<feature type="compositionally biased region" description="Basic and acidic residues" evidence="1">
    <location>
        <begin position="317"/>
        <end position="343"/>
    </location>
</feature>
<evidence type="ECO:0008006" key="5">
    <source>
        <dbReference type="Google" id="ProtNLM"/>
    </source>
</evidence>
<feature type="compositionally biased region" description="Basic and acidic residues" evidence="1">
    <location>
        <begin position="534"/>
        <end position="543"/>
    </location>
</feature>
<dbReference type="OrthoDB" id="5577209at2759"/>
<name>A0A2S5BG53_9BASI</name>
<feature type="region of interest" description="Disordered" evidence="1">
    <location>
        <begin position="485"/>
        <end position="505"/>
    </location>
</feature>
<feature type="region of interest" description="Disordered" evidence="1">
    <location>
        <begin position="308"/>
        <end position="343"/>
    </location>
</feature>
<dbReference type="AlphaFoldDB" id="A0A2S5BG53"/>
<evidence type="ECO:0000313" key="4">
    <source>
        <dbReference type="Proteomes" id="UP000237144"/>
    </source>
</evidence>
<feature type="region of interest" description="Disordered" evidence="1">
    <location>
        <begin position="613"/>
        <end position="773"/>
    </location>
</feature>
<comment type="caution">
    <text evidence="3">The sequence shown here is derived from an EMBL/GenBank/DDBJ whole genome shotgun (WGS) entry which is preliminary data.</text>
</comment>